<evidence type="ECO:0000313" key="1">
    <source>
        <dbReference type="EMBL" id="UOG55833.1"/>
    </source>
</evidence>
<organism evidence="1 2">
    <name type="scientific">Leptospira noguchii</name>
    <dbReference type="NCBI Taxonomy" id="28182"/>
    <lineage>
        <taxon>Bacteria</taxon>
        <taxon>Pseudomonadati</taxon>
        <taxon>Spirochaetota</taxon>
        <taxon>Spirochaetia</taxon>
        <taxon>Leptospirales</taxon>
        <taxon>Leptospiraceae</taxon>
        <taxon>Leptospira</taxon>
    </lineage>
</organism>
<dbReference type="RefSeq" id="WP_243815288.1">
    <property type="nucleotide sequence ID" value="NZ_CP091957.1"/>
</dbReference>
<reference evidence="1" key="1">
    <citation type="submission" date="2022-02" db="EMBL/GenBank/DDBJ databases">
        <title>The genetically variable rfb locus in Leptospira is a mobile cassette and a molecular signature of serovar identity.</title>
        <authorList>
            <person name="Nieves C."/>
            <person name="Vincent A.T."/>
            <person name="Zarantonelli L."/>
            <person name="Picardeau M."/>
            <person name="Veyrier F.J."/>
            <person name="Buschiazzo A."/>
        </authorList>
    </citation>
    <scope>NUCLEOTIDE SEQUENCE</scope>
    <source>
        <strain evidence="1">IP1512017</strain>
    </source>
</reference>
<dbReference type="Proteomes" id="UP000829829">
    <property type="component" value="Chromosome 1"/>
</dbReference>
<accession>A0AAE9GD80</accession>
<protein>
    <submittedName>
        <fullName evidence="1">Uncharacterized protein</fullName>
    </submittedName>
</protein>
<evidence type="ECO:0000313" key="2">
    <source>
        <dbReference type="Proteomes" id="UP000829829"/>
    </source>
</evidence>
<sequence length="98" mass="11248">METHHNAFLNSASHSPNSAKRFLRKRFRSFGRSRSNSAKHSLWVVFETQHNAFLWVAFETQHNAFLNSASHSPNSAERFPELNASLPELSKTLFTKAF</sequence>
<dbReference type="EMBL" id="CP091957">
    <property type="protein sequence ID" value="UOG55833.1"/>
    <property type="molecule type" value="Genomic_DNA"/>
</dbReference>
<dbReference type="AlphaFoldDB" id="A0AAE9GD80"/>
<proteinExistence type="predicted"/>
<name>A0AAE9GD80_9LEPT</name>
<gene>
    <name evidence="1" type="ORF">MAL03_13290</name>
</gene>